<evidence type="ECO:0000259" key="3">
    <source>
        <dbReference type="Pfam" id="PF01494"/>
    </source>
</evidence>
<dbReference type="InterPro" id="IPR036188">
    <property type="entry name" value="FAD/NAD-bd_sf"/>
</dbReference>
<dbReference type="EMBL" id="MAOI01000073">
    <property type="protein sequence ID" value="OJD79147.1"/>
    <property type="molecule type" value="Genomic_DNA"/>
</dbReference>
<evidence type="ECO:0000256" key="1">
    <source>
        <dbReference type="ARBA" id="ARBA00023002"/>
    </source>
</evidence>
<accession>A0A1J9VC36</accession>
<feature type="domain" description="FAD-binding" evidence="3">
    <location>
        <begin position="7"/>
        <end position="316"/>
    </location>
</feature>
<protein>
    <submittedName>
        <fullName evidence="4">Oxidoreductase</fullName>
    </submittedName>
</protein>
<comment type="caution">
    <text evidence="4">The sequence shown here is derived from an EMBL/GenBank/DDBJ whole genome shotgun (WGS) entry which is preliminary data.</text>
</comment>
<dbReference type="PANTHER" id="PTHR13789">
    <property type="entry name" value="MONOOXYGENASE"/>
    <property type="match status" value="1"/>
</dbReference>
<dbReference type="SUPFAM" id="SSF51905">
    <property type="entry name" value="FAD/NAD(P)-binding domain"/>
    <property type="match status" value="1"/>
</dbReference>
<evidence type="ECO:0000313" key="4">
    <source>
        <dbReference type="EMBL" id="OJD79147.1"/>
    </source>
</evidence>
<keyword evidence="1" id="KW-0560">Oxidoreductase</keyword>
<name>A0A1J9VC36_9BACI</name>
<evidence type="ECO:0000313" key="5">
    <source>
        <dbReference type="Proteomes" id="UP000182788"/>
    </source>
</evidence>
<keyword evidence="2" id="KW-0503">Monooxygenase</keyword>
<dbReference type="AlphaFoldDB" id="A0A1J9VC36"/>
<dbReference type="PANTHER" id="PTHR13789:SF309">
    <property type="entry name" value="PUTATIVE (AFU_ORTHOLOGUE AFUA_6G14510)-RELATED"/>
    <property type="match status" value="1"/>
</dbReference>
<dbReference type="InterPro" id="IPR050493">
    <property type="entry name" value="FAD-dep_Monooxygenase_BioMet"/>
</dbReference>
<dbReference type="RefSeq" id="WP_071718972.1">
    <property type="nucleotide sequence ID" value="NZ_CBCSHB010000014.1"/>
</dbReference>
<reference evidence="4 5" key="1">
    <citation type="submission" date="2016-06" db="EMBL/GenBank/DDBJ databases">
        <title>First insights into the genetic diversity and population structure of in the Bacillus cereus group bacteria from diverse marine environments.</title>
        <authorList>
            <person name="Liu Y."/>
            <person name="Lai Q."/>
            <person name="Shao Z."/>
        </authorList>
    </citation>
    <scope>NUCLEOTIDE SEQUENCE [LARGE SCALE GENOMIC DNA]</scope>
    <source>
        <strain evidence="4 5">NH24A2</strain>
    </source>
</reference>
<gene>
    <name evidence="4" type="ORF">BAU28_14090</name>
</gene>
<dbReference type="InterPro" id="IPR002938">
    <property type="entry name" value="FAD-bd"/>
</dbReference>
<organism evidence="4 5">
    <name type="scientific">Bacillus paramycoides</name>
    <dbReference type="NCBI Taxonomy" id="2026194"/>
    <lineage>
        <taxon>Bacteria</taxon>
        <taxon>Bacillati</taxon>
        <taxon>Bacillota</taxon>
        <taxon>Bacilli</taxon>
        <taxon>Bacillales</taxon>
        <taxon>Bacillaceae</taxon>
        <taxon>Bacillus</taxon>
        <taxon>Bacillus cereus group</taxon>
    </lineage>
</organism>
<dbReference type="Proteomes" id="UP000182788">
    <property type="component" value="Unassembled WGS sequence"/>
</dbReference>
<dbReference type="NCBIfam" id="NF005313">
    <property type="entry name" value="PRK06847.1"/>
    <property type="match status" value="1"/>
</dbReference>
<dbReference type="Gene3D" id="3.50.50.60">
    <property type="entry name" value="FAD/NAD(P)-binding domain"/>
    <property type="match status" value="1"/>
</dbReference>
<evidence type="ECO:0000256" key="2">
    <source>
        <dbReference type="ARBA" id="ARBA00023033"/>
    </source>
</evidence>
<sequence length="374" mass="41954">MKQQINKVIIIGGGIGGLSAAIALRKIGLSVTVCESSSSNSLRGAGILQPQNSFRSLKELGVYEQCLKKGFQLNCLKILNKQGALISEISERFMDENLPGRNAIWRSELSGILVEKAQSLGVHIEWNKTLKSYTEREYEVNVTFEDKSTLTCDILVGFDGIHSKVRDIMLGRNIHPQFLGMGSWRFPIEFSKSKSFNETLMFHNGSTKVGIVPLSESAGYAFILKPVKVDYWDDKMTRYERVMDIVDPFGGASSLIKEGLSKDFPIIFTLVEEVVLEENWYSNRVVIGGDAAHASAPNLAQGAAMAIEDAIVLAEEIDNHDSFYKAFQSYFKRRYEKARKIQKLSSELIRKELLREEGSEQIIKECHSFLSTAY</sequence>
<dbReference type="Pfam" id="PF01494">
    <property type="entry name" value="FAD_binding_3"/>
    <property type="match status" value="1"/>
</dbReference>
<proteinExistence type="predicted"/>
<dbReference type="GeneID" id="87592678"/>
<dbReference type="PRINTS" id="PR00420">
    <property type="entry name" value="RNGMNOXGNASE"/>
</dbReference>
<dbReference type="GO" id="GO:0071949">
    <property type="term" value="F:FAD binding"/>
    <property type="evidence" value="ECO:0007669"/>
    <property type="project" value="InterPro"/>
</dbReference>
<dbReference type="GO" id="GO:0004497">
    <property type="term" value="F:monooxygenase activity"/>
    <property type="evidence" value="ECO:0007669"/>
    <property type="project" value="UniProtKB-KW"/>
</dbReference>